<dbReference type="SUPFAM" id="SSF56935">
    <property type="entry name" value="Porins"/>
    <property type="match status" value="1"/>
</dbReference>
<evidence type="ECO:0000256" key="1">
    <source>
        <dbReference type="ARBA" id="ARBA00004571"/>
    </source>
</evidence>
<dbReference type="RefSeq" id="WP_096432771.1">
    <property type="nucleotide sequence ID" value="NZ_NTJD01000004.1"/>
</dbReference>
<dbReference type="Pfam" id="PF03349">
    <property type="entry name" value="Toluene_X"/>
    <property type="match status" value="1"/>
</dbReference>
<keyword evidence="7" id="KW-0998">Cell outer membrane</keyword>
<proteinExistence type="inferred from homology"/>
<evidence type="ECO:0000256" key="6">
    <source>
        <dbReference type="ARBA" id="ARBA00023136"/>
    </source>
</evidence>
<dbReference type="Proteomes" id="UP000243507">
    <property type="component" value="Unassembled WGS sequence"/>
</dbReference>
<dbReference type="InterPro" id="IPR005017">
    <property type="entry name" value="OMPP1/FadL/TodX"/>
</dbReference>
<keyword evidence="4" id="KW-0812">Transmembrane</keyword>
<evidence type="ECO:0000256" key="5">
    <source>
        <dbReference type="ARBA" id="ARBA00022729"/>
    </source>
</evidence>
<name>A0A2A4CQR6_9RHOB</name>
<reference evidence="9 10" key="1">
    <citation type="submission" date="2017-09" db="EMBL/GenBank/DDBJ databases">
        <title>A multilocus sequence analysis scheme for characterization of bacteria in the genus Thioclava.</title>
        <authorList>
            <person name="Liu Y."/>
            <person name="Shao Z."/>
        </authorList>
    </citation>
    <scope>NUCLEOTIDE SEQUENCE [LARGE SCALE GENOMIC DNA]</scope>
    <source>
        <strain evidence="9 10">CAU 1312</strain>
    </source>
</reference>
<evidence type="ECO:0000313" key="9">
    <source>
        <dbReference type="EMBL" id="PCD76945.1"/>
    </source>
</evidence>
<evidence type="ECO:0000256" key="7">
    <source>
        <dbReference type="ARBA" id="ARBA00023237"/>
    </source>
</evidence>
<comment type="similarity">
    <text evidence="2">Belongs to the OmpP1/FadL family.</text>
</comment>
<protein>
    <submittedName>
        <fullName evidence="9">Uncharacterized protein</fullName>
    </submittedName>
</protein>
<feature type="chain" id="PRO_5012494873" evidence="8">
    <location>
        <begin position="21"/>
        <end position="371"/>
    </location>
</feature>
<gene>
    <name evidence="9" type="ORF">CLN94_07605</name>
</gene>
<dbReference type="EMBL" id="NTJD01000004">
    <property type="protein sequence ID" value="PCD76945.1"/>
    <property type="molecule type" value="Genomic_DNA"/>
</dbReference>
<keyword evidence="3" id="KW-1134">Transmembrane beta strand</keyword>
<evidence type="ECO:0000256" key="3">
    <source>
        <dbReference type="ARBA" id="ARBA00022452"/>
    </source>
</evidence>
<keyword evidence="5 8" id="KW-0732">Signal</keyword>
<keyword evidence="6" id="KW-0472">Membrane</keyword>
<evidence type="ECO:0000313" key="10">
    <source>
        <dbReference type="Proteomes" id="UP000243507"/>
    </source>
</evidence>
<dbReference type="OrthoDB" id="6679728at2"/>
<comment type="caution">
    <text evidence="9">The sequence shown here is derived from an EMBL/GenBank/DDBJ whole genome shotgun (WGS) entry which is preliminary data.</text>
</comment>
<dbReference type="AlphaFoldDB" id="A0A2A4CQR6"/>
<dbReference type="GO" id="GO:0009279">
    <property type="term" value="C:cell outer membrane"/>
    <property type="evidence" value="ECO:0007669"/>
    <property type="project" value="UniProtKB-SubCell"/>
</dbReference>
<keyword evidence="10" id="KW-1185">Reference proteome</keyword>
<organism evidence="9 10">
    <name type="scientific">Pseudothioclava arenosa</name>
    <dbReference type="NCBI Taxonomy" id="1795308"/>
    <lineage>
        <taxon>Bacteria</taxon>
        <taxon>Pseudomonadati</taxon>
        <taxon>Pseudomonadota</taxon>
        <taxon>Alphaproteobacteria</taxon>
        <taxon>Rhodobacterales</taxon>
        <taxon>Paracoccaceae</taxon>
        <taxon>Pseudothioclava</taxon>
    </lineage>
</organism>
<accession>A0A2A4CQR6</accession>
<dbReference type="Gene3D" id="2.40.160.60">
    <property type="entry name" value="Outer membrane protein transport protein (OMPP1/FadL/TodX)"/>
    <property type="match status" value="1"/>
</dbReference>
<comment type="subcellular location">
    <subcellularLocation>
        <location evidence="1">Cell outer membrane</location>
        <topology evidence="1">Multi-pass membrane protein</topology>
    </subcellularLocation>
</comment>
<feature type="signal peptide" evidence="8">
    <location>
        <begin position="1"/>
        <end position="20"/>
    </location>
</feature>
<evidence type="ECO:0000256" key="2">
    <source>
        <dbReference type="ARBA" id="ARBA00008163"/>
    </source>
</evidence>
<evidence type="ECO:0000256" key="8">
    <source>
        <dbReference type="SAM" id="SignalP"/>
    </source>
</evidence>
<sequence length="371" mass="39556">MKNTITLAGTLALAATAATAGGIERANQSVGILFEKADNYAEFSFGAFNPGVSGVGPNATLSGLTGSGDMAANYNTLSFGFKKSINEKLDFALIYDQPIGADVDYSAGTNYIIQGSTAEISSDSLTALLRYKLPNNISLIGGLRALRTEGTASLLPGSAQYELRVKGATDLGYVLGVAWEKPEIAARVALTYNSSITHDFQATEASVYTGGNFIDADFTTEVPQSVNLEFQTGVAKDTLLFGSVRWVDWTAFEIGPAHYTALDYPYNRPLVYYTNDVITYTLGMGRKFNDNWSAAVIYGYEKHEGDTTGNLGPTDGFQSLGLAATYTKDNVKVTAGVRYVDIGNATTIPNISASFKDNSGWGAGIRVGYSF</sequence>
<evidence type="ECO:0000256" key="4">
    <source>
        <dbReference type="ARBA" id="ARBA00022692"/>
    </source>
</evidence>